<feature type="compositionally biased region" description="Acidic residues" evidence="4">
    <location>
        <begin position="992"/>
        <end position="1017"/>
    </location>
</feature>
<feature type="compositionally biased region" description="Polar residues" evidence="4">
    <location>
        <begin position="85"/>
        <end position="98"/>
    </location>
</feature>
<feature type="compositionally biased region" description="Polar residues" evidence="4">
    <location>
        <begin position="706"/>
        <end position="716"/>
    </location>
</feature>
<feature type="region of interest" description="Disordered" evidence="4">
    <location>
        <begin position="1"/>
        <end position="99"/>
    </location>
</feature>
<dbReference type="Proteomes" id="UP000827284">
    <property type="component" value="Unassembled WGS sequence"/>
</dbReference>
<feature type="compositionally biased region" description="Low complexity" evidence="4">
    <location>
        <begin position="14"/>
        <end position="29"/>
    </location>
</feature>
<accession>A0A9P3LSH2</accession>
<feature type="compositionally biased region" description="Acidic residues" evidence="4">
    <location>
        <begin position="487"/>
        <end position="509"/>
    </location>
</feature>
<name>A0A9P3LSH2_9FUNG</name>
<reference evidence="5" key="1">
    <citation type="submission" date="2021-11" db="EMBL/GenBank/DDBJ databases">
        <authorList>
            <person name="Herlambang A."/>
            <person name="Guo Y."/>
            <person name="Takashima Y."/>
            <person name="Nishizawa T."/>
        </authorList>
    </citation>
    <scope>NUCLEOTIDE SEQUENCE</scope>
    <source>
        <strain evidence="5">E1425</strain>
    </source>
</reference>
<evidence type="ECO:0000256" key="4">
    <source>
        <dbReference type="SAM" id="MobiDB-lite"/>
    </source>
</evidence>
<organism evidence="5 6">
    <name type="scientific">Entomortierella parvispora</name>
    <dbReference type="NCBI Taxonomy" id="205924"/>
    <lineage>
        <taxon>Eukaryota</taxon>
        <taxon>Fungi</taxon>
        <taxon>Fungi incertae sedis</taxon>
        <taxon>Mucoromycota</taxon>
        <taxon>Mortierellomycotina</taxon>
        <taxon>Mortierellomycetes</taxon>
        <taxon>Mortierellales</taxon>
        <taxon>Mortierellaceae</taxon>
        <taxon>Entomortierella</taxon>
    </lineage>
</organism>
<evidence type="ECO:0000256" key="1">
    <source>
        <dbReference type="ARBA" id="ARBA00004127"/>
    </source>
</evidence>
<dbReference type="EMBL" id="BQFW01000002">
    <property type="protein sequence ID" value="GJJ68874.1"/>
    <property type="molecule type" value="Genomic_DNA"/>
</dbReference>
<feature type="compositionally biased region" description="Basic residues" evidence="4">
    <location>
        <begin position="653"/>
        <end position="662"/>
    </location>
</feature>
<dbReference type="OrthoDB" id="2444566at2759"/>
<feature type="compositionally biased region" description="Basic and acidic residues" evidence="4">
    <location>
        <begin position="619"/>
        <end position="631"/>
    </location>
</feature>
<feature type="compositionally biased region" description="Low complexity" evidence="4">
    <location>
        <begin position="903"/>
        <end position="912"/>
    </location>
</feature>
<feature type="region of interest" description="Disordered" evidence="4">
    <location>
        <begin position="704"/>
        <end position="723"/>
    </location>
</feature>
<evidence type="ECO:0000313" key="6">
    <source>
        <dbReference type="Proteomes" id="UP000827284"/>
    </source>
</evidence>
<gene>
    <name evidence="5" type="ORF">EMPS_01220</name>
</gene>
<dbReference type="GO" id="GO:0005768">
    <property type="term" value="C:endosome"/>
    <property type="evidence" value="ECO:0007669"/>
    <property type="project" value="UniProtKB-SubCell"/>
</dbReference>
<feature type="compositionally biased region" description="Polar residues" evidence="4">
    <location>
        <begin position="816"/>
        <end position="845"/>
    </location>
</feature>
<feature type="compositionally biased region" description="Low complexity" evidence="4">
    <location>
        <begin position="41"/>
        <end position="67"/>
    </location>
</feature>
<feature type="compositionally biased region" description="Low complexity" evidence="4">
    <location>
        <begin position="431"/>
        <end position="449"/>
    </location>
</feature>
<reference evidence="5" key="2">
    <citation type="journal article" date="2022" name="Microbiol. Resour. Announc.">
        <title>Whole-Genome Sequence of Entomortierella parvispora E1425, a Mucoromycotan Fungus Associated with Burkholderiaceae-Related Endosymbiotic Bacteria.</title>
        <authorList>
            <person name="Herlambang A."/>
            <person name="Guo Y."/>
            <person name="Takashima Y."/>
            <person name="Narisawa K."/>
            <person name="Ohta H."/>
            <person name="Nishizawa T."/>
        </authorList>
    </citation>
    <scope>NUCLEOTIDE SEQUENCE</scope>
    <source>
        <strain evidence="5">E1425</strain>
    </source>
</reference>
<evidence type="ECO:0000313" key="5">
    <source>
        <dbReference type="EMBL" id="GJJ68874.1"/>
    </source>
</evidence>
<feature type="region of interest" description="Disordered" evidence="4">
    <location>
        <begin position="1177"/>
        <end position="1196"/>
    </location>
</feature>
<comment type="subcellular location">
    <subcellularLocation>
        <location evidence="1">Endomembrane system</location>
        <topology evidence="1">Multi-pass membrane protein</topology>
    </subcellularLocation>
    <subcellularLocation>
        <location evidence="2">Endosome</location>
    </subcellularLocation>
    <subcellularLocation>
        <location evidence="3">Lysosome membrane</location>
    </subcellularLocation>
</comment>
<dbReference type="PANTHER" id="PTHR45981">
    <property type="entry name" value="LD02310P"/>
    <property type="match status" value="1"/>
</dbReference>
<feature type="region of interest" description="Disordered" evidence="4">
    <location>
        <begin position="111"/>
        <end position="141"/>
    </location>
</feature>
<feature type="region of interest" description="Disordered" evidence="4">
    <location>
        <begin position="815"/>
        <end position="946"/>
    </location>
</feature>
<feature type="region of interest" description="Disordered" evidence="4">
    <location>
        <begin position="961"/>
        <end position="1059"/>
    </location>
</feature>
<dbReference type="AlphaFoldDB" id="A0A9P3LSH2"/>
<keyword evidence="6" id="KW-1185">Reference proteome</keyword>
<sequence length="1216" mass="132644">MSNSNSGMQDITTAGSAQSGSQSGQGQSSHRNVQFRVSAAQQQQLQQHHQQQQHQHQHQQQQDQQQQSSAPPPDSTGLMAAGSLPPTNHSSRQSQSFHYQEPSMHQLMPQHGMAYSQSSSQIYQQSQSQQQRPPIAPTLQPRLHHSASAGNIAMVASSNRMGGMVFEAGSTGGVVGGAGVGAVVMPKKKDPYATAWRTYSKIAEELNLLNPDGTLYPISKEAILKYLHHQSKRIKSSNLHWYVNGLKKHQENLGFPWDDVRYDEQVVGLLRELTLHPVMMTENGDDDGHGHAYGSQANRQRQPSGGAYSSLGGGGRAGHHYSSSSIDTTQIANLSISQRPHPSLQQQSYSHQQQQPPTQQRPPYQQPQRTQSSKQQQQQQQIYAHHSASQAQSQQRLHQHQHQMVPQKAYSTPTPVLMPSHHARTPSGQELSFRGHSSLSHGSSSVIDSHGSHLDSFNGLTPSALSKRKRDESVFKKRRIPTSTSVEGEEAEEDDLQEDDLREDDEDLEERQPHGVDEFDDMDEDPNRYQPLKRRASTGTLLNQARASAVKHVPGPYGSNNHGTGSVLYQKPVHHGRAGEAGSTSALPPHYHTPSRSRDLRSPSPDLMQDESSAGFAIRRRDSIPRVRDSPPESTSSNSSASSHPSHVDHRSYLGHRPTHHFRPSDGDQLQQQSRLHHHRHTSSSGSALAISPRSASEIAPLPLSTRASSSNSGPATRSLAAPGKNTVQFSEVAEYAQMLQVKYGTRCKEHPWGCVEIASGQHLELTIKMYLDWAGLVASGRLTMDELPDLPEFRIVHSGSTAHSLGGTLRRMASTPFTRPQSSKATPTTNEDSIMTTAGSNTRASVGPYRSPSTSPPMPTRDKDMVTDNNDNILSRIGSSSTSIATSTGPVRIDSTALRSISSPPSHHSSGSGRGLMTGIDDETKEDPSLRRPRKISSTPSLHQAHGSYMIRMSSLGPLSLHDQQQQQSNVRSRERRQRMQSSPRSAIGQSDEDDIDGRDESDNDDLDKEEEDEDSRVERRRAPPASNQYALDPWSLLRGSSAPSLRRTTTGSTPDFTARRDSLAADTAKKSLINFSSSVKELGQESPSSSAMEVEQEVAEIGLISEAPVFDTIERTQMDSCSQDATGEDQTNMIVVEGSAGSAVDAAAMVLDSMKIGRTTTTTTTTTMAGACGAADASGKQHTMPDLEDDTIGTTDLKDKAEGTLELRTTMTSG</sequence>
<evidence type="ECO:0000256" key="2">
    <source>
        <dbReference type="ARBA" id="ARBA00004177"/>
    </source>
</evidence>
<comment type="caution">
    <text evidence="5">The sequence shown here is derived from an EMBL/GenBank/DDBJ whole genome shotgun (WGS) entry which is preliminary data.</text>
</comment>
<feature type="compositionally biased region" description="Polar residues" evidence="4">
    <location>
        <begin position="1043"/>
        <end position="1057"/>
    </location>
</feature>
<feature type="region of interest" description="Disordered" evidence="4">
    <location>
        <begin position="280"/>
        <end position="323"/>
    </location>
</feature>
<feature type="compositionally biased region" description="Low complexity" evidence="4">
    <location>
        <begin position="632"/>
        <end position="645"/>
    </location>
</feature>
<protein>
    <submittedName>
        <fullName evidence="5">Uncharacterized protein</fullName>
    </submittedName>
</protein>
<feature type="region of interest" description="Disordered" evidence="4">
    <location>
        <begin position="339"/>
        <end position="545"/>
    </location>
</feature>
<feature type="compositionally biased region" description="Low complexity" evidence="4">
    <location>
        <begin position="115"/>
        <end position="131"/>
    </location>
</feature>
<evidence type="ECO:0000256" key="3">
    <source>
        <dbReference type="ARBA" id="ARBA00004656"/>
    </source>
</evidence>
<feature type="compositionally biased region" description="Polar residues" evidence="4">
    <location>
        <begin position="1"/>
        <end position="13"/>
    </location>
</feature>
<feature type="compositionally biased region" description="Low complexity" evidence="4">
    <location>
        <begin position="340"/>
        <end position="396"/>
    </location>
</feature>
<feature type="region of interest" description="Disordered" evidence="4">
    <location>
        <begin position="575"/>
        <end position="694"/>
    </location>
</feature>
<feature type="compositionally biased region" description="Low complexity" evidence="4">
    <location>
        <begin position="874"/>
        <end position="889"/>
    </location>
</feature>
<proteinExistence type="predicted"/>